<dbReference type="KEGG" id="rso:RSc0119"/>
<reference evidence="2 3" key="1">
    <citation type="journal article" date="2002" name="Nature">
        <title>Genome sequence of the plant pathogen Ralstonia solanacearum.</title>
        <authorList>
            <person name="Salanoubat M."/>
            <person name="Genin S."/>
            <person name="Artiguenave F."/>
            <person name="Gouzy J."/>
            <person name="Mangenot S."/>
            <person name="Arlat M."/>
            <person name="Billault A."/>
            <person name="Brottier P."/>
            <person name="Camus J.C."/>
            <person name="Cattolico L."/>
            <person name="Chandler M."/>
            <person name="Choisne N."/>
            <person name="Claudel-Renard C."/>
            <person name="Cunnac S."/>
            <person name="Demange N."/>
            <person name="Gaspin C."/>
            <person name="Lavie M."/>
            <person name="Moisan A."/>
            <person name="Robert C."/>
            <person name="Saurin W."/>
            <person name="Schiex T."/>
            <person name="Siguier P."/>
            <person name="Thebault P."/>
            <person name="Whalen M."/>
            <person name="Wincker P."/>
            <person name="Levy M."/>
            <person name="Weissenbach J."/>
            <person name="Boucher C.A."/>
        </authorList>
    </citation>
    <scope>NUCLEOTIDE SEQUENCE [LARGE SCALE GENOMIC DNA]</scope>
    <source>
        <strain evidence="3">ATCC BAA-1114 / GMI1000</strain>
    </source>
</reference>
<evidence type="ECO:0000313" key="2">
    <source>
        <dbReference type="EMBL" id="CAD13647.1"/>
    </source>
</evidence>
<dbReference type="EMBL" id="AL646052">
    <property type="protein sequence ID" value="CAD13647.1"/>
    <property type="molecule type" value="Genomic_DNA"/>
</dbReference>
<dbReference type="HOGENOM" id="CLU_2303693_0_0_4"/>
<accession>Q8Y362</accession>
<sequence length="114" mass="12318">MPSASAFRMRSAASMTVSAELFLPHVGTAFSVCRQAGEAADPPFTLRLDEVALAKAARAGDRAFSLFFVGDGAFMLQQGTYFLQHAVLPEQPIFLVPIAGPRDGYRYQACFNLA</sequence>
<dbReference type="InterPro" id="IPR054209">
    <property type="entry name" value="DUF6916"/>
</dbReference>
<protein>
    <recommendedName>
        <fullName evidence="1">DUF6916 domain-containing protein</fullName>
    </recommendedName>
</protein>
<feature type="domain" description="DUF6916" evidence="1">
    <location>
        <begin position="18"/>
        <end position="111"/>
    </location>
</feature>
<dbReference type="eggNOG" id="ENOG503165P">
    <property type="taxonomic scope" value="Bacteria"/>
</dbReference>
<dbReference type="EnsemblBacteria" id="CAD13647">
    <property type="protein sequence ID" value="CAD13647"/>
    <property type="gene ID" value="RSc0119"/>
</dbReference>
<keyword evidence="3" id="KW-1185">Reference proteome</keyword>
<gene>
    <name evidence="2" type="ordered locus">RSc0119</name>
</gene>
<name>Q8Y362_RALN1</name>
<dbReference type="AlphaFoldDB" id="Q8Y362"/>
<dbReference type="Pfam" id="PF21880">
    <property type="entry name" value="DUF6916"/>
    <property type="match status" value="1"/>
</dbReference>
<evidence type="ECO:0000313" key="3">
    <source>
        <dbReference type="Proteomes" id="UP000001436"/>
    </source>
</evidence>
<dbReference type="STRING" id="267608.RSc0119"/>
<organism evidence="2 3">
    <name type="scientific">Ralstonia nicotianae (strain ATCC BAA-1114 / GMI1000)</name>
    <name type="common">Ralstonia solanacearum</name>
    <dbReference type="NCBI Taxonomy" id="267608"/>
    <lineage>
        <taxon>Bacteria</taxon>
        <taxon>Pseudomonadati</taxon>
        <taxon>Pseudomonadota</taxon>
        <taxon>Betaproteobacteria</taxon>
        <taxon>Burkholderiales</taxon>
        <taxon>Burkholderiaceae</taxon>
        <taxon>Ralstonia</taxon>
        <taxon>Ralstonia solanacearum species complex</taxon>
    </lineage>
</organism>
<evidence type="ECO:0000259" key="1">
    <source>
        <dbReference type="Pfam" id="PF21880"/>
    </source>
</evidence>
<proteinExistence type="predicted"/>
<dbReference type="Proteomes" id="UP000001436">
    <property type="component" value="Chromosome"/>
</dbReference>